<dbReference type="GO" id="GO:0003746">
    <property type="term" value="F:translation elongation factor activity"/>
    <property type="evidence" value="ECO:0007669"/>
    <property type="project" value="UniProtKB-UniRule"/>
</dbReference>
<dbReference type="InterPro" id="IPR001059">
    <property type="entry name" value="Transl_elong_P/YeiP_cen"/>
</dbReference>
<dbReference type="FunFam" id="2.40.50.140:FF:000004">
    <property type="entry name" value="Elongation factor P"/>
    <property type="match status" value="1"/>
</dbReference>
<dbReference type="NCBIfam" id="TIGR00038">
    <property type="entry name" value="efp"/>
    <property type="match status" value="1"/>
</dbReference>
<name>A0A1F7FKS5_UNCRA</name>
<gene>
    <name evidence="7" type="primary">efp</name>
    <name evidence="12" type="ORF">A2519_04875</name>
</gene>
<dbReference type="SUPFAM" id="SSF50104">
    <property type="entry name" value="Translation proteins SH3-like domain"/>
    <property type="match status" value="1"/>
</dbReference>
<dbReference type="InterPro" id="IPR013185">
    <property type="entry name" value="Transl_elong_KOW-like"/>
</dbReference>
<dbReference type="GO" id="GO:0043043">
    <property type="term" value="P:peptide biosynthetic process"/>
    <property type="evidence" value="ECO:0007669"/>
    <property type="project" value="InterPro"/>
</dbReference>
<evidence type="ECO:0000313" key="13">
    <source>
        <dbReference type="Proteomes" id="UP000179243"/>
    </source>
</evidence>
<keyword evidence="4 7" id="KW-0963">Cytoplasm</keyword>
<evidence type="ECO:0000256" key="5">
    <source>
        <dbReference type="ARBA" id="ARBA00022768"/>
    </source>
</evidence>
<sequence>METATKLRRGMIVLYEGQPHMVAEAHHQRTARGGAVIQSRLKRLSDNKYFEYRWISDEKFTEIELDQIPMEFLYQDGDSFWFMNQETFDQIMIHRDIVAEAAQFMIPNIVVRVFLHEGNPLYITLPVTVTLAITETGPNVKGGTASGGSTKPATLETGLVVQVPLFVETGEKIIVNTADGTYESRAKE</sequence>
<dbReference type="FunFam" id="2.40.50.140:FF:000009">
    <property type="entry name" value="Elongation factor P"/>
    <property type="match status" value="1"/>
</dbReference>
<dbReference type="Pfam" id="PF09285">
    <property type="entry name" value="Elong-fact-P_C"/>
    <property type="match status" value="1"/>
</dbReference>
<dbReference type="PANTHER" id="PTHR30053:SF14">
    <property type="entry name" value="TRANSLATION ELONGATION FACTOR KOW-LIKE DOMAIN-CONTAINING PROTEIN"/>
    <property type="match status" value="1"/>
</dbReference>
<dbReference type="InterPro" id="IPR014722">
    <property type="entry name" value="Rib_uL2_dom2"/>
</dbReference>
<evidence type="ECO:0000256" key="4">
    <source>
        <dbReference type="ARBA" id="ARBA00022490"/>
    </source>
</evidence>
<dbReference type="SMART" id="SM01185">
    <property type="entry name" value="EFP"/>
    <property type="match status" value="1"/>
</dbReference>
<reference evidence="12 13" key="1">
    <citation type="journal article" date="2016" name="Nat. Commun.">
        <title>Thousands of microbial genomes shed light on interconnected biogeochemical processes in an aquifer system.</title>
        <authorList>
            <person name="Anantharaman K."/>
            <person name="Brown C.T."/>
            <person name="Hug L.A."/>
            <person name="Sharon I."/>
            <person name="Castelle C.J."/>
            <person name="Probst A.J."/>
            <person name="Thomas B.C."/>
            <person name="Singh A."/>
            <person name="Wilkins M.J."/>
            <person name="Karaoz U."/>
            <person name="Brodie E.L."/>
            <person name="Williams K.H."/>
            <person name="Hubbard S.S."/>
            <person name="Banfield J.F."/>
        </authorList>
    </citation>
    <scope>NUCLEOTIDE SEQUENCE [LARGE SCALE GENOMIC DNA]</scope>
</reference>
<dbReference type="PROSITE" id="PS01275">
    <property type="entry name" value="EFP"/>
    <property type="match status" value="1"/>
</dbReference>
<comment type="caution">
    <text evidence="12">The sequence shown here is derived from an EMBL/GenBank/DDBJ whole genome shotgun (WGS) entry which is preliminary data.</text>
</comment>
<organism evidence="12 13">
    <name type="scientific">Candidatus Raymondbacteria bacterium RIFOXYD12_FULL_49_13</name>
    <dbReference type="NCBI Taxonomy" id="1817890"/>
    <lineage>
        <taxon>Bacteria</taxon>
        <taxon>Raymondiibacteriota</taxon>
    </lineage>
</organism>
<evidence type="ECO:0000259" key="11">
    <source>
        <dbReference type="SMART" id="SM01185"/>
    </source>
</evidence>
<dbReference type="InterPro" id="IPR015365">
    <property type="entry name" value="Elong-fact-P_C"/>
</dbReference>
<evidence type="ECO:0000256" key="1">
    <source>
        <dbReference type="ARBA" id="ARBA00004496"/>
    </source>
</evidence>
<keyword evidence="5 7" id="KW-0251">Elongation factor</keyword>
<dbReference type="PANTHER" id="PTHR30053">
    <property type="entry name" value="ELONGATION FACTOR P"/>
    <property type="match status" value="1"/>
</dbReference>
<dbReference type="InterPro" id="IPR020599">
    <property type="entry name" value="Transl_elong_fac_P/YeiP"/>
</dbReference>
<evidence type="ECO:0000256" key="2">
    <source>
        <dbReference type="ARBA" id="ARBA00004815"/>
    </source>
</evidence>
<evidence type="ECO:0000256" key="6">
    <source>
        <dbReference type="ARBA" id="ARBA00022917"/>
    </source>
</evidence>
<dbReference type="CDD" id="cd04470">
    <property type="entry name" value="S1_EF-P_repeat_1"/>
    <property type="match status" value="1"/>
</dbReference>
<dbReference type="AlphaFoldDB" id="A0A1F7FKS5"/>
<dbReference type="CDD" id="cd05794">
    <property type="entry name" value="S1_EF-P_repeat_2"/>
    <property type="match status" value="1"/>
</dbReference>
<evidence type="ECO:0000313" key="12">
    <source>
        <dbReference type="EMBL" id="OGK07077.1"/>
    </source>
</evidence>
<feature type="domain" description="Translation elongation factor P/YeiP central" evidence="11">
    <location>
        <begin position="67"/>
        <end position="121"/>
    </location>
</feature>
<dbReference type="SMART" id="SM00841">
    <property type="entry name" value="Elong-fact-P_C"/>
    <property type="match status" value="1"/>
</dbReference>
<evidence type="ECO:0000256" key="9">
    <source>
        <dbReference type="RuleBase" id="RU004389"/>
    </source>
</evidence>
<feature type="domain" description="Elongation factor P C-terminal" evidence="10">
    <location>
        <begin position="129"/>
        <end position="185"/>
    </location>
</feature>
<dbReference type="InterPro" id="IPR013852">
    <property type="entry name" value="Transl_elong_P/YeiP_CS"/>
</dbReference>
<dbReference type="NCBIfam" id="NF001810">
    <property type="entry name" value="PRK00529.1"/>
    <property type="match status" value="1"/>
</dbReference>
<keyword evidence="6 7" id="KW-0648">Protein biosynthesis</keyword>
<dbReference type="Pfam" id="PF01132">
    <property type="entry name" value="EFP"/>
    <property type="match status" value="1"/>
</dbReference>
<dbReference type="Gene3D" id="2.30.30.30">
    <property type="match status" value="1"/>
</dbReference>
<proteinExistence type="inferred from homology"/>
<dbReference type="InterPro" id="IPR008991">
    <property type="entry name" value="Translation_prot_SH3-like_sf"/>
</dbReference>
<dbReference type="Gene3D" id="2.40.50.140">
    <property type="entry name" value="Nucleic acid-binding proteins"/>
    <property type="match status" value="2"/>
</dbReference>
<comment type="function">
    <text evidence="7">Involved in peptide bond synthesis. Stimulates efficient translation and peptide-bond synthesis on native or reconstituted 70S ribosomes in vitro. Probably functions indirectly by altering the affinity of the ribosome for aminoacyl-tRNA, thus increasing their reactivity as acceptors for peptidyl transferase.</text>
</comment>
<dbReference type="UniPathway" id="UPA00345"/>
<comment type="subcellular location">
    <subcellularLocation>
        <location evidence="1 7">Cytoplasm</location>
    </subcellularLocation>
</comment>
<dbReference type="GO" id="GO:0005829">
    <property type="term" value="C:cytosol"/>
    <property type="evidence" value="ECO:0007669"/>
    <property type="project" value="UniProtKB-ARBA"/>
</dbReference>
<evidence type="ECO:0000256" key="7">
    <source>
        <dbReference type="HAMAP-Rule" id="MF_00141"/>
    </source>
</evidence>
<dbReference type="Pfam" id="PF08207">
    <property type="entry name" value="EFP_N"/>
    <property type="match status" value="1"/>
</dbReference>
<dbReference type="InterPro" id="IPR011768">
    <property type="entry name" value="Transl_elongation_fac_P"/>
</dbReference>
<comment type="similarity">
    <text evidence="3 7 9">Belongs to the elongation factor P family.</text>
</comment>
<protein>
    <recommendedName>
        <fullName evidence="7 8">Elongation factor P</fullName>
        <shortName evidence="7">EF-P</shortName>
    </recommendedName>
</protein>
<dbReference type="EMBL" id="MFYX01000014">
    <property type="protein sequence ID" value="OGK07077.1"/>
    <property type="molecule type" value="Genomic_DNA"/>
</dbReference>
<dbReference type="PIRSF" id="PIRSF005901">
    <property type="entry name" value="EF-P"/>
    <property type="match status" value="1"/>
</dbReference>
<accession>A0A1F7FKS5</accession>
<evidence type="ECO:0000256" key="3">
    <source>
        <dbReference type="ARBA" id="ARBA00009479"/>
    </source>
</evidence>
<evidence type="ECO:0000259" key="10">
    <source>
        <dbReference type="SMART" id="SM00841"/>
    </source>
</evidence>
<comment type="pathway">
    <text evidence="2 7">Protein biosynthesis; polypeptide chain elongation.</text>
</comment>
<dbReference type="Proteomes" id="UP000179243">
    <property type="component" value="Unassembled WGS sequence"/>
</dbReference>
<evidence type="ECO:0000256" key="8">
    <source>
        <dbReference type="NCBIfam" id="TIGR00038"/>
    </source>
</evidence>
<dbReference type="HAMAP" id="MF_00141">
    <property type="entry name" value="EF_P"/>
    <property type="match status" value="1"/>
</dbReference>
<dbReference type="InterPro" id="IPR012340">
    <property type="entry name" value="NA-bd_OB-fold"/>
</dbReference>
<dbReference type="SUPFAM" id="SSF50249">
    <property type="entry name" value="Nucleic acid-binding proteins"/>
    <property type="match status" value="2"/>
</dbReference>